<dbReference type="GO" id="GO:0019698">
    <property type="term" value="P:D-galacturonate catabolic process"/>
    <property type="evidence" value="ECO:0007669"/>
    <property type="project" value="TreeGrafter"/>
</dbReference>
<dbReference type="PANTHER" id="PTHR43085:SF15">
    <property type="entry name" value="2-DEHYDRO-3-DEOXYGLUCONOKINASE"/>
    <property type="match status" value="1"/>
</dbReference>
<dbReference type="PANTHER" id="PTHR43085">
    <property type="entry name" value="HEXOKINASE FAMILY MEMBER"/>
    <property type="match status" value="1"/>
</dbReference>
<evidence type="ECO:0000313" key="6">
    <source>
        <dbReference type="Proteomes" id="UP000609121"/>
    </source>
</evidence>
<reference evidence="5" key="1">
    <citation type="submission" date="2020-09" db="EMBL/GenBank/DDBJ databases">
        <title>A novel bacterium of genus Mangrovicoccus, isolated from South China Sea.</title>
        <authorList>
            <person name="Huang H."/>
            <person name="Mo K."/>
            <person name="Hu Y."/>
        </authorList>
    </citation>
    <scope>NUCLEOTIDE SEQUENCE</scope>
    <source>
        <strain evidence="5">HB182678</strain>
    </source>
</reference>
<dbReference type="InterPro" id="IPR002173">
    <property type="entry name" value="Carboh/pur_kinase_PfkB_CS"/>
</dbReference>
<dbReference type="AlphaFoldDB" id="A0A8J6YXG5"/>
<dbReference type="EMBL" id="JACVXA010000019">
    <property type="protein sequence ID" value="MBE3638209.1"/>
    <property type="molecule type" value="Genomic_DNA"/>
</dbReference>
<evidence type="ECO:0000256" key="3">
    <source>
        <dbReference type="ARBA" id="ARBA00022777"/>
    </source>
</evidence>
<dbReference type="CDD" id="cd01166">
    <property type="entry name" value="KdgK"/>
    <property type="match status" value="1"/>
</dbReference>
<protein>
    <submittedName>
        <fullName evidence="5">Sugar kinase</fullName>
    </submittedName>
</protein>
<comment type="caution">
    <text evidence="5">The sequence shown here is derived from an EMBL/GenBank/DDBJ whole genome shotgun (WGS) entry which is preliminary data.</text>
</comment>
<keyword evidence="6" id="KW-1185">Reference proteome</keyword>
<dbReference type="Proteomes" id="UP000609121">
    <property type="component" value="Unassembled WGS sequence"/>
</dbReference>
<evidence type="ECO:0000259" key="4">
    <source>
        <dbReference type="Pfam" id="PF00294"/>
    </source>
</evidence>
<dbReference type="GO" id="GO:0006974">
    <property type="term" value="P:DNA damage response"/>
    <property type="evidence" value="ECO:0007669"/>
    <property type="project" value="TreeGrafter"/>
</dbReference>
<sequence length="303" mass="31830">MTRLLAIGECMIEMSPTPEGTYAMGFAGDTFNTAWYARKLGGEELEVAYYSAVGDDEPSARMAGFMRGAGVVPELAVRKGGTVGLYMISLKDGERSFSYWRSAAAARSLAEGLDRLPAGKGDIALFSGITMAILPEAGRRRLLEVLAAARADGLRVAFDPNLRPRLWASDAEMCHWVSEAAKVADIALPSYEDEASYFGDVSKRATADRYAAAGASLVLAKDGPEPVLVLENGTETLVPPQIVTEVTDTTAAGDAFNAGVLSALARGLPAAEAADLGCRVSAQVVTRRGALVEIDLPGIGLPA</sequence>
<comment type="similarity">
    <text evidence="1">Belongs to the carbohydrate kinase PfkB family.</text>
</comment>
<dbReference type="Pfam" id="PF00294">
    <property type="entry name" value="PfkB"/>
    <property type="match status" value="1"/>
</dbReference>
<evidence type="ECO:0000313" key="5">
    <source>
        <dbReference type="EMBL" id="MBE3638209.1"/>
    </source>
</evidence>
<dbReference type="InterPro" id="IPR011611">
    <property type="entry name" value="PfkB_dom"/>
</dbReference>
<dbReference type="RefSeq" id="WP_193181626.1">
    <property type="nucleotide sequence ID" value="NZ_JACVXA010000019.1"/>
</dbReference>
<gene>
    <name evidence="5" type="ORF">ICN82_08365</name>
</gene>
<organism evidence="5 6">
    <name type="scientific">Mangrovicoccus algicola</name>
    <dbReference type="NCBI Taxonomy" id="2771008"/>
    <lineage>
        <taxon>Bacteria</taxon>
        <taxon>Pseudomonadati</taxon>
        <taxon>Pseudomonadota</taxon>
        <taxon>Alphaproteobacteria</taxon>
        <taxon>Rhodobacterales</taxon>
        <taxon>Paracoccaceae</taxon>
        <taxon>Mangrovicoccus</taxon>
    </lineage>
</organism>
<keyword evidence="2" id="KW-0808">Transferase</keyword>
<name>A0A8J6YXG5_9RHOB</name>
<evidence type="ECO:0000256" key="2">
    <source>
        <dbReference type="ARBA" id="ARBA00022679"/>
    </source>
</evidence>
<dbReference type="GO" id="GO:0042840">
    <property type="term" value="P:D-glucuronate catabolic process"/>
    <property type="evidence" value="ECO:0007669"/>
    <property type="project" value="TreeGrafter"/>
</dbReference>
<evidence type="ECO:0000256" key="1">
    <source>
        <dbReference type="ARBA" id="ARBA00010688"/>
    </source>
</evidence>
<accession>A0A8J6YXG5</accession>
<proteinExistence type="inferred from homology"/>
<dbReference type="InterPro" id="IPR029056">
    <property type="entry name" value="Ribokinase-like"/>
</dbReference>
<feature type="domain" description="Carbohydrate kinase PfkB" evidence="4">
    <location>
        <begin position="1"/>
        <end position="290"/>
    </location>
</feature>
<dbReference type="InterPro" id="IPR050306">
    <property type="entry name" value="PfkB_Carbo_kinase"/>
</dbReference>
<dbReference type="SUPFAM" id="SSF53613">
    <property type="entry name" value="Ribokinase-like"/>
    <property type="match status" value="1"/>
</dbReference>
<keyword evidence="3 5" id="KW-0418">Kinase</keyword>
<dbReference type="GO" id="GO:0008673">
    <property type="term" value="F:2-dehydro-3-deoxygluconokinase activity"/>
    <property type="evidence" value="ECO:0007669"/>
    <property type="project" value="TreeGrafter"/>
</dbReference>
<dbReference type="GO" id="GO:0005829">
    <property type="term" value="C:cytosol"/>
    <property type="evidence" value="ECO:0007669"/>
    <property type="project" value="TreeGrafter"/>
</dbReference>
<dbReference type="Gene3D" id="3.40.1190.20">
    <property type="match status" value="1"/>
</dbReference>
<dbReference type="PROSITE" id="PS00584">
    <property type="entry name" value="PFKB_KINASES_2"/>
    <property type="match status" value="1"/>
</dbReference>